<organism evidence="2 3">
    <name type="scientific">Portunus trituberculatus</name>
    <name type="common">Swimming crab</name>
    <name type="synonym">Neptunus trituberculatus</name>
    <dbReference type="NCBI Taxonomy" id="210409"/>
    <lineage>
        <taxon>Eukaryota</taxon>
        <taxon>Metazoa</taxon>
        <taxon>Ecdysozoa</taxon>
        <taxon>Arthropoda</taxon>
        <taxon>Crustacea</taxon>
        <taxon>Multicrustacea</taxon>
        <taxon>Malacostraca</taxon>
        <taxon>Eumalacostraca</taxon>
        <taxon>Eucarida</taxon>
        <taxon>Decapoda</taxon>
        <taxon>Pleocyemata</taxon>
        <taxon>Brachyura</taxon>
        <taxon>Eubrachyura</taxon>
        <taxon>Portunoidea</taxon>
        <taxon>Portunidae</taxon>
        <taxon>Portuninae</taxon>
        <taxon>Portunus</taxon>
    </lineage>
</organism>
<comment type="caution">
    <text evidence="2">The sequence shown here is derived from an EMBL/GenBank/DDBJ whole genome shotgun (WGS) entry which is preliminary data.</text>
</comment>
<keyword evidence="3" id="KW-1185">Reference proteome</keyword>
<evidence type="ECO:0000313" key="3">
    <source>
        <dbReference type="Proteomes" id="UP000324222"/>
    </source>
</evidence>
<keyword evidence="1" id="KW-0812">Transmembrane</keyword>
<feature type="transmembrane region" description="Helical" evidence="1">
    <location>
        <begin position="42"/>
        <end position="61"/>
    </location>
</feature>
<gene>
    <name evidence="2" type="ORF">E2C01_001575</name>
</gene>
<sequence length="107" mass="11392">MKRKVCEVRKVIPIPVTSCLIPPTAASLLPPLSRLTLLSQVVLGLSCTYLAYLLVSLHLLAASWSIPQHTTPSSSAPGNSLTRQPFSPCLAFFGECSDNRSSVAPTA</sequence>
<keyword evidence="1" id="KW-1133">Transmembrane helix</keyword>
<proteinExistence type="predicted"/>
<protein>
    <submittedName>
        <fullName evidence="2">Uncharacterized protein</fullName>
    </submittedName>
</protein>
<dbReference type="EMBL" id="VSRR010000051">
    <property type="protein sequence ID" value="MPC08976.1"/>
    <property type="molecule type" value="Genomic_DNA"/>
</dbReference>
<evidence type="ECO:0000313" key="2">
    <source>
        <dbReference type="EMBL" id="MPC08976.1"/>
    </source>
</evidence>
<name>A0A5B7CKS2_PORTR</name>
<keyword evidence="1" id="KW-0472">Membrane</keyword>
<accession>A0A5B7CKS2</accession>
<reference evidence="2 3" key="1">
    <citation type="submission" date="2019-05" db="EMBL/GenBank/DDBJ databases">
        <title>Another draft genome of Portunus trituberculatus and its Hox gene families provides insights of decapod evolution.</title>
        <authorList>
            <person name="Jeong J.-H."/>
            <person name="Song I."/>
            <person name="Kim S."/>
            <person name="Choi T."/>
            <person name="Kim D."/>
            <person name="Ryu S."/>
            <person name="Kim W."/>
        </authorList>
    </citation>
    <scope>NUCLEOTIDE SEQUENCE [LARGE SCALE GENOMIC DNA]</scope>
    <source>
        <tissue evidence="2">Muscle</tissue>
    </source>
</reference>
<evidence type="ECO:0000256" key="1">
    <source>
        <dbReference type="SAM" id="Phobius"/>
    </source>
</evidence>
<dbReference type="AlphaFoldDB" id="A0A5B7CKS2"/>
<dbReference type="Proteomes" id="UP000324222">
    <property type="component" value="Unassembled WGS sequence"/>
</dbReference>